<organism evidence="1 2">
    <name type="scientific">Emergomyces africanus</name>
    <dbReference type="NCBI Taxonomy" id="1955775"/>
    <lineage>
        <taxon>Eukaryota</taxon>
        <taxon>Fungi</taxon>
        <taxon>Dikarya</taxon>
        <taxon>Ascomycota</taxon>
        <taxon>Pezizomycotina</taxon>
        <taxon>Eurotiomycetes</taxon>
        <taxon>Eurotiomycetidae</taxon>
        <taxon>Onygenales</taxon>
        <taxon>Ajellomycetaceae</taxon>
        <taxon>Emergomyces</taxon>
    </lineage>
</organism>
<dbReference type="EMBL" id="LGUA01001374">
    <property type="protein sequence ID" value="OAX78680.1"/>
    <property type="molecule type" value="Genomic_DNA"/>
</dbReference>
<dbReference type="AlphaFoldDB" id="A0A1B7NPY5"/>
<evidence type="ECO:0000313" key="2">
    <source>
        <dbReference type="Proteomes" id="UP000091918"/>
    </source>
</evidence>
<accession>A0A1B7NPY5</accession>
<name>A0A1B7NPY5_9EURO</name>
<dbReference type="Proteomes" id="UP000091918">
    <property type="component" value="Unassembled WGS sequence"/>
</dbReference>
<proteinExistence type="predicted"/>
<comment type="caution">
    <text evidence="1">The sequence shown here is derived from an EMBL/GenBank/DDBJ whole genome shotgun (WGS) entry which is preliminary data.</text>
</comment>
<evidence type="ECO:0000313" key="1">
    <source>
        <dbReference type="EMBL" id="OAX78680.1"/>
    </source>
</evidence>
<dbReference type="OrthoDB" id="4267316at2759"/>
<keyword evidence="2" id="KW-1185">Reference proteome</keyword>
<sequence length="187" mass="20777">MQGSDGSTTANLEIIDAIRASDNQSAKLVVVLVKADMKLLILAKIYDPLYYDHEQDDADPFLCVDRDYSPETAVYNALPTQIVPGNSMQQLQNPLSLRDYPQAKLANPSQSIQQKHAKISRPYSSAVKAKFPLQEDITLPPREMVFSQMGEFSKSTITTLQSFDAASAGPRTSIFRRCISPCLMLYV</sequence>
<gene>
    <name evidence="1" type="ORF">ACJ72_07011</name>
</gene>
<reference evidence="1 2" key="1">
    <citation type="submission" date="2015-07" db="EMBL/GenBank/DDBJ databases">
        <title>Emmonsia species relationships and genome sequence.</title>
        <authorList>
            <person name="Cuomo C.A."/>
            <person name="Schwartz I.S."/>
            <person name="Kenyon C."/>
            <person name="de Hoog G.S."/>
            <person name="Govender N.P."/>
            <person name="Botha A."/>
            <person name="Moreno L."/>
            <person name="de Vries M."/>
            <person name="Munoz J.F."/>
            <person name="Stielow J.B."/>
        </authorList>
    </citation>
    <scope>NUCLEOTIDE SEQUENCE [LARGE SCALE GENOMIC DNA]</scope>
    <source>
        <strain evidence="1 2">CBS 136260</strain>
    </source>
</reference>
<protein>
    <submittedName>
        <fullName evidence="1">Uncharacterized protein</fullName>
    </submittedName>
</protein>